<evidence type="ECO:0000256" key="2">
    <source>
        <dbReference type="ARBA" id="ARBA00022801"/>
    </source>
</evidence>
<accession>A0A7I8DTZ9</accession>
<dbReference type="AlphaFoldDB" id="A0A7I8DTZ9"/>
<gene>
    <name evidence="7" type="primary">uvrD</name>
    <name evidence="7" type="ORF">bsdcttw_38350</name>
</gene>
<keyword evidence="4" id="KW-0067">ATP-binding</keyword>
<dbReference type="GO" id="GO:0000725">
    <property type="term" value="P:recombinational repair"/>
    <property type="evidence" value="ECO:0007669"/>
    <property type="project" value="TreeGrafter"/>
</dbReference>
<dbReference type="PANTHER" id="PTHR11070:SF17">
    <property type="entry name" value="DNA HELICASE IV"/>
    <property type="match status" value="1"/>
</dbReference>
<dbReference type="Gene3D" id="3.40.50.300">
    <property type="entry name" value="P-loop containing nucleotide triphosphate hydrolases"/>
    <property type="match status" value="2"/>
</dbReference>
<dbReference type="Pfam" id="PF13538">
    <property type="entry name" value="UvrD_C_2"/>
    <property type="match status" value="1"/>
</dbReference>
<evidence type="ECO:0000256" key="3">
    <source>
        <dbReference type="ARBA" id="ARBA00022806"/>
    </source>
</evidence>
<evidence type="ECO:0000256" key="4">
    <source>
        <dbReference type="ARBA" id="ARBA00022840"/>
    </source>
</evidence>
<dbReference type="SUPFAM" id="SSF52540">
    <property type="entry name" value="P-loop containing nucleoside triphosphate hydrolases"/>
    <property type="match status" value="1"/>
</dbReference>
<name>A0A7I8DTZ9_9FIRM</name>
<dbReference type="Proteomes" id="UP000515703">
    <property type="component" value="Chromosome"/>
</dbReference>
<reference evidence="7 8" key="2">
    <citation type="submission" date="2020-08" db="EMBL/GenBank/DDBJ databases">
        <authorList>
            <person name="Ueki A."/>
            <person name="Tonouchi A."/>
        </authorList>
    </citation>
    <scope>NUCLEOTIDE SEQUENCE [LARGE SCALE GENOMIC DNA]</scope>
    <source>
        <strain evidence="7 8">CTTW</strain>
    </source>
</reference>
<keyword evidence="1" id="KW-0547">Nucleotide-binding</keyword>
<evidence type="ECO:0000259" key="6">
    <source>
        <dbReference type="Pfam" id="PF13538"/>
    </source>
</evidence>
<feature type="domain" description="UvrD-like helicase ATP-binding" evidence="5">
    <location>
        <begin position="223"/>
        <end position="551"/>
    </location>
</feature>
<evidence type="ECO:0000259" key="5">
    <source>
        <dbReference type="Pfam" id="PF00580"/>
    </source>
</evidence>
<dbReference type="Pfam" id="PF00580">
    <property type="entry name" value="UvrD-helicase"/>
    <property type="match status" value="1"/>
</dbReference>
<dbReference type="GO" id="GO:0003677">
    <property type="term" value="F:DNA binding"/>
    <property type="evidence" value="ECO:0007669"/>
    <property type="project" value="InterPro"/>
</dbReference>
<dbReference type="InterPro" id="IPR014016">
    <property type="entry name" value="UvrD-like_ATP-bd"/>
</dbReference>
<organism evidence="7 8">
    <name type="scientific">Anaerocolumna chitinilytica</name>
    <dbReference type="NCBI Taxonomy" id="1727145"/>
    <lineage>
        <taxon>Bacteria</taxon>
        <taxon>Bacillati</taxon>
        <taxon>Bacillota</taxon>
        <taxon>Clostridia</taxon>
        <taxon>Lachnospirales</taxon>
        <taxon>Lachnospiraceae</taxon>
        <taxon>Anaerocolumna</taxon>
    </lineage>
</organism>
<dbReference type="InterPro" id="IPR000212">
    <property type="entry name" value="DNA_helicase_UvrD/REP"/>
</dbReference>
<dbReference type="GO" id="GO:0005524">
    <property type="term" value="F:ATP binding"/>
    <property type="evidence" value="ECO:0007669"/>
    <property type="project" value="UniProtKB-KW"/>
</dbReference>
<sequence length="745" mass="87358">MENVKMGESPLAERHEELRSEWEREDEHLKECVQIIQYNVETQSAELTKVRAETKEMYDNYRSNNPELHNDLVMGISRQTDLERSLSKNIAALKKPFFGRIDYRELGMEVKEGLEEEEEKKQFSLYIGKNGVSKSSTEIIVVDWRAPVSSVYYDSDVGESSYLSPYGDKIHIGLDLKRTFEIAESKLVDYYDTDVIANDEFLTKYLGKNKEVVLGEIIATIQKEQNDIIRDTPWHSVIVQGVAGSGKTTVAMHRISYILYNYKERCRSDEFYIIGSNKMLLNYITGVLPNLDVYNINQMTLEEFLISLLDKDFDLKKKKYKLISPFAKSCSKIKEKSDTRTLLKRYKGSLDFIKALEYYLEWYESTIIRPEDIIYHDKNIYPENEIREFLTIFKEKPLSEKQELLNKRLVSKVKLINEREQQEKEIISIETKKYKEYFGKKNTKYNLEEMYLEFLKSLLEADKFKSFGYSIPGNDVVKLLISDFTAKEIDIYDLAMLTFLKRRLKETRDFEFVSHIIVDEAQDFGVSVFYCMKQLFAECTYTIMGDITQNIHYDTGMNDWESLRQKVFSEEKDKFYVLAKSYRNTVEISNYASRVLRHATFKTYEIEPIIRHGNEVSIYQALEETEMILKTAEIINHSKEAGYTTQAVICRTEEETKFVHSKLKEFITLEPLKEDMEEMNFTNGIMVLPIHMTKGLEFDSVLLWNPDINNYEKNDADAKLLYVAITRALHELHIVYMGELAELLR</sequence>
<evidence type="ECO:0000256" key="1">
    <source>
        <dbReference type="ARBA" id="ARBA00022741"/>
    </source>
</evidence>
<keyword evidence="8" id="KW-1185">Reference proteome</keyword>
<dbReference type="GO" id="GO:0016787">
    <property type="term" value="F:hydrolase activity"/>
    <property type="evidence" value="ECO:0007669"/>
    <property type="project" value="UniProtKB-KW"/>
</dbReference>
<dbReference type="PANTHER" id="PTHR11070">
    <property type="entry name" value="UVRD / RECB / PCRA DNA HELICASE FAMILY MEMBER"/>
    <property type="match status" value="1"/>
</dbReference>
<protein>
    <submittedName>
        <fullName evidence="7">DNA helicase</fullName>
    </submittedName>
</protein>
<keyword evidence="2" id="KW-0378">Hydrolase</keyword>
<dbReference type="GO" id="GO:0043138">
    <property type="term" value="F:3'-5' DNA helicase activity"/>
    <property type="evidence" value="ECO:0007669"/>
    <property type="project" value="UniProtKB-EC"/>
</dbReference>
<keyword evidence="3 7" id="KW-0347">Helicase</keyword>
<dbReference type="KEGG" id="acht:bsdcttw_38350"/>
<dbReference type="InterPro" id="IPR027417">
    <property type="entry name" value="P-loop_NTPase"/>
</dbReference>
<proteinExistence type="predicted"/>
<evidence type="ECO:0000313" key="8">
    <source>
        <dbReference type="Proteomes" id="UP000515703"/>
    </source>
</evidence>
<reference evidence="7 8" key="1">
    <citation type="submission" date="2020-08" db="EMBL/GenBank/DDBJ databases">
        <title>Draft genome sequencing of an Anaerocolumna strain isolated from anoxic soil subjected to BSD treatment.</title>
        <authorList>
            <person name="Uek A."/>
            <person name="Tonouchi A."/>
        </authorList>
    </citation>
    <scope>NUCLEOTIDE SEQUENCE [LARGE SCALE GENOMIC DNA]</scope>
    <source>
        <strain evidence="7 8">CTTW</strain>
    </source>
</reference>
<dbReference type="GO" id="GO:0005829">
    <property type="term" value="C:cytosol"/>
    <property type="evidence" value="ECO:0007669"/>
    <property type="project" value="TreeGrafter"/>
</dbReference>
<evidence type="ECO:0000313" key="7">
    <source>
        <dbReference type="EMBL" id="BCK00795.1"/>
    </source>
</evidence>
<dbReference type="InterPro" id="IPR027785">
    <property type="entry name" value="UvrD-like_helicase_C"/>
</dbReference>
<feature type="domain" description="UvrD-like helicase C-terminal" evidence="6">
    <location>
        <begin position="686"/>
        <end position="735"/>
    </location>
</feature>
<dbReference type="RefSeq" id="WP_185256434.1">
    <property type="nucleotide sequence ID" value="NZ_AP023368.1"/>
</dbReference>
<dbReference type="EMBL" id="AP023368">
    <property type="protein sequence ID" value="BCK00795.1"/>
    <property type="molecule type" value="Genomic_DNA"/>
</dbReference>